<dbReference type="RefSeq" id="WP_302927748.1">
    <property type="nucleotide sequence ID" value="NZ_JAJEPW010000003.1"/>
</dbReference>
<dbReference type="AlphaFoldDB" id="A0AAE3AEI6"/>
<accession>A0AAE3AEI6</accession>
<name>A0AAE3AEI6_9FIRM</name>
<sequence length="333" mass="37037">MFFAKATYAELRQGYTKRNGFIFTALTDPANVHDAIVVHVLQSAGCITPQLPHSSRSFAEHLALIQSEGLEKAIVISDEIGWLSQCPSLQFLWVIPSDSAADGFDFSPLYYMPCVKWLRCQTAYGIAGKLHGEIDYGKVPGLRCLYVSHTKYEYGFANALDLQSLNLCAYQGNDLADVIGGESLDWLSLTQGKIHSLNGLHKAKSLKSLSLCYQRNLTDISALVNVKSTLFQLCLDHCSHITDFSALSALSALEYLELQGNSILPNLSFLCNMPNLKVFNLGMDVSDGDLSLCMNVPYVTCKNRRHFNLRDAELPKQLCSVQDDHGVELWRRC</sequence>
<comment type="caution">
    <text evidence="1">The sequence shown here is derived from an EMBL/GenBank/DDBJ whole genome shotgun (WGS) entry which is preliminary data.</text>
</comment>
<protein>
    <submittedName>
        <fullName evidence="1">Uncharacterized protein</fullName>
    </submittedName>
</protein>
<reference evidence="1" key="1">
    <citation type="submission" date="2021-10" db="EMBL/GenBank/DDBJ databases">
        <title>Anaerobic single-cell dispensing facilitates the cultivation of human gut bacteria.</title>
        <authorList>
            <person name="Afrizal A."/>
        </authorList>
    </citation>
    <scope>NUCLEOTIDE SEQUENCE</scope>
    <source>
        <strain evidence="1">CLA-AA-H272</strain>
    </source>
</reference>
<organism evidence="1 2">
    <name type="scientific">Brotocaccenecus cirricatena</name>
    <dbReference type="NCBI Taxonomy" id="3064195"/>
    <lineage>
        <taxon>Bacteria</taxon>
        <taxon>Bacillati</taxon>
        <taxon>Bacillota</taxon>
        <taxon>Clostridia</taxon>
        <taxon>Eubacteriales</taxon>
        <taxon>Oscillospiraceae</taxon>
        <taxon>Brotocaccenecus</taxon>
    </lineage>
</organism>
<evidence type="ECO:0000313" key="2">
    <source>
        <dbReference type="Proteomes" id="UP001199319"/>
    </source>
</evidence>
<dbReference type="Gene3D" id="3.80.10.10">
    <property type="entry name" value="Ribonuclease Inhibitor"/>
    <property type="match status" value="1"/>
</dbReference>
<dbReference type="Proteomes" id="UP001199319">
    <property type="component" value="Unassembled WGS sequence"/>
</dbReference>
<dbReference type="InterPro" id="IPR032675">
    <property type="entry name" value="LRR_dom_sf"/>
</dbReference>
<keyword evidence="2" id="KW-1185">Reference proteome</keyword>
<proteinExistence type="predicted"/>
<dbReference type="SUPFAM" id="SSF52058">
    <property type="entry name" value="L domain-like"/>
    <property type="match status" value="1"/>
</dbReference>
<evidence type="ECO:0000313" key="1">
    <source>
        <dbReference type="EMBL" id="MCC2128340.1"/>
    </source>
</evidence>
<gene>
    <name evidence="1" type="ORF">LKD37_02205</name>
</gene>
<dbReference type="EMBL" id="JAJEPW010000003">
    <property type="protein sequence ID" value="MCC2128340.1"/>
    <property type="molecule type" value="Genomic_DNA"/>
</dbReference>